<feature type="domain" description="Cyclic nucleotide-binding" evidence="1">
    <location>
        <begin position="19"/>
        <end position="60"/>
    </location>
</feature>
<evidence type="ECO:0000313" key="2">
    <source>
        <dbReference type="EMBL" id="TDO98755.1"/>
    </source>
</evidence>
<dbReference type="RefSeq" id="WP_133502985.1">
    <property type="nucleotide sequence ID" value="NZ_SNXC01000010.1"/>
</dbReference>
<gene>
    <name evidence="2" type="ORF">DFP79_1167</name>
</gene>
<dbReference type="CDD" id="cd00038">
    <property type="entry name" value="CAP_ED"/>
    <property type="match status" value="2"/>
</dbReference>
<dbReference type="OrthoDB" id="9790057at2"/>
<dbReference type="Proteomes" id="UP000294656">
    <property type="component" value="Unassembled WGS sequence"/>
</dbReference>
<dbReference type="Gene3D" id="2.60.120.10">
    <property type="entry name" value="Jelly Rolls"/>
    <property type="match status" value="2"/>
</dbReference>
<evidence type="ECO:0000313" key="3">
    <source>
        <dbReference type="Proteomes" id="UP000294656"/>
    </source>
</evidence>
<keyword evidence="3" id="KW-1185">Reference proteome</keyword>
<dbReference type="PROSITE" id="PS50042">
    <property type="entry name" value="CNMP_BINDING_3"/>
    <property type="match status" value="2"/>
</dbReference>
<dbReference type="InterPro" id="IPR018490">
    <property type="entry name" value="cNMP-bd_dom_sf"/>
</dbReference>
<comment type="caution">
    <text evidence="2">The sequence shown here is derived from an EMBL/GenBank/DDBJ whole genome shotgun (WGS) entry which is preliminary data.</text>
</comment>
<protein>
    <submittedName>
        <fullName evidence="2">Lysophospholipase L1-like esterase</fullName>
    </submittedName>
</protein>
<dbReference type="InterPro" id="IPR000595">
    <property type="entry name" value="cNMP-bd_dom"/>
</dbReference>
<dbReference type="SUPFAM" id="SSF51206">
    <property type="entry name" value="cAMP-binding domain-like"/>
    <property type="match status" value="2"/>
</dbReference>
<dbReference type="Gene3D" id="3.40.50.1110">
    <property type="entry name" value="SGNH hydrolase"/>
    <property type="match status" value="1"/>
</dbReference>
<dbReference type="InterPro" id="IPR036514">
    <property type="entry name" value="SGNH_hydro_sf"/>
</dbReference>
<dbReference type="PANTHER" id="PTHR30383:SF5">
    <property type="entry name" value="SGNH HYDROLASE-TYPE ESTERASE DOMAIN-CONTAINING PROTEIN"/>
    <property type="match status" value="1"/>
</dbReference>
<dbReference type="GO" id="GO:0004622">
    <property type="term" value="F:phosphatidylcholine lysophospholipase activity"/>
    <property type="evidence" value="ECO:0007669"/>
    <property type="project" value="TreeGrafter"/>
</dbReference>
<reference evidence="2 3" key="1">
    <citation type="submission" date="2019-03" db="EMBL/GenBank/DDBJ databases">
        <title>Genomic Encyclopedia of Type Strains, Phase III (KMG-III): the genomes of soil and plant-associated and newly described type strains.</title>
        <authorList>
            <person name="Whitman W."/>
        </authorList>
    </citation>
    <scope>NUCLEOTIDE SEQUENCE [LARGE SCALE GENOMIC DNA]</scope>
    <source>
        <strain evidence="2 3">CECT 7378</strain>
    </source>
</reference>
<feature type="domain" description="Cyclic nucleotide-binding" evidence="1">
    <location>
        <begin position="185"/>
        <end position="289"/>
    </location>
</feature>
<dbReference type="EMBL" id="SNXC01000010">
    <property type="protein sequence ID" value="TDO98755.1"/>
    <property type="molecule type" value="Genomic_DNA"/>
</dbReference>
<dbReference type="InterPro" id="IPR051532">
    <property type="entry name" value="Ester_Hydrolysis_Enzymes"/>
</dbReference>
<evidence type="ECO:0000259" key="1">
    <source>
        <dbReference type="PROSITE" id="PS50042"/>
    </source>
</evidence>
<dbReference type="AlphaFoldDB" id="A0A4R6MC82"/>
<dbReference type="PANTHER" id="PTHR30383">
    <property type="entry name" value="THIOESTERASE 1/PROTEASE 1/LYSOPHOSPHOLIPASE L1"/>
    <property type="match status" value="1"/>
</dbReference>
<sequence>MDTNEIVATLPFIKDAPKEVIDALRQCGNIKELTAGESLAKQFEIGQDIYFLLEGEIAITIPLREQKKSYHVGLINDLHAPIGWSAFRHPSRYATSFHATKATTLVSWPIPEIVKLIDSHHEFGNHFLRFVYTESLPVLTNIQNQTRPFFANESLAFEETRPLREPESQKHTLKEATELLSNSAFFESFTKAEINSFAQKSNIILAHQGDIISQQDEFADGIYLLAKGKAVINYQTDRGEIITTRSISRTGTVLAWCTSDLNLKNRTSIVSSRDSSILYISKQDLISILDDSPKTGIKYWLRLIWLVGTHLLAARMRYLSQIANDEVLAVNNVIEQNSAVLPVSSPLYKVGKLLNSVVTTDEAFGIFYDCLHFGTKVERTISGMCLDILKDQQRENAFYRQLMSIYDRIHELPQDMQAHDVRRTASGLFQLAFQQTPYVIKGLENLPRSPNSIFIYNHLKGAESTQLPNGFRFSLDAQFINTMVIDKQFGKTGERVVRRSKDHEYWRDDFYERFGSIFVESWDGLKAGTESHTKFIEQGQKSLREGTPLLISPEGKSFPTSESPGELLPYVFELASSLNAEEEPWIVPIAVANFDRRVDHNIYTIVIKPAFRISDVVDVNDPAALKTFLAEYRNTYRSYVEEADALAQEIKMNPVLSYQQGFRSNVRRVNQIDVEFESDVRELEFRVNNKGHHNNPIAFYGSSTMKLWDNFKEAFWPHDAINLGFGGASIRACVYYFERIVIPHAPRSIVLYVGDNDIGNNKSTNKVVSHYVELLEKIDHYLPGTPVTIISIKPSPTREKLRKNIEKTNKQLEMLAKSRPNTRYLDLFSKLLDKNGNIDESYFENDRLHLNAKAYKVWTNELLKLQNFIFESRK</sequence>
<dbReference type="SUPFAM" id="SSF52266">
    <property type="entry name" value="SGNH hydrolase"/>
    <property type="match status" value="1"/>
</dbReference>
<dbReference type="Pfam" id="PF13472">
    <property type="entry name" value="Lipase_GDSL_2"/>
    <property type="match status" value="1"/>
</dbReference>
<organism evidence="2 3">
    <name type="scientific">Marinomonas balearica</name>
    <dbReference type="NCBI Taxonomy" id="491947"/>
    <lineage>
        <taxon>Bacteria</taxon>
        <taxon>Pseudomonadati</taxon>
        <taxon>Pseudomonadota</taxon>
        <taxon>Gammaproteobacteria</taxon>
        <taxon>Oceanospirillales</taxon>
        <taxon>Oceanospirillaceae</taxon>
        <taxon>Marinomonas</taxon>
    </lineage>
</organism>
<proteinExistence type="predicted"/>
<name>A0A4R6MC82_9GAMM</name>
<dbReference type="InterPro" id="IPR014710">
    <property type="entry name" value="RmlC-like_jellyroll"/>
</dbReference>
<dbReference type="InterPro" id="IPR013830">
    <property type="entry name" value="SGNH_hydro"/>
</dbReference>
<accession>A0A4R6MC82</accession>